<dbReference type="PANTHER" id="PTHR42978">
    <property type="entry name" value="QUORUM-QUENCHING LACTONASE YTNP-RELATED-RELATED"/>
    <property type="match status" value="1"/>
</dbReference>
<name>A0ABN4VYU5_9ACTN</name>
<evidence type="ECO:0000256" key="4">
    <source>
        <dbReference type="ARBA" id="ARBA00022833"/>
    </source>
</evidence>
<dbReference type="InterPro" id="IPR036866">
    <property type="entry name" value="RibonucZ/Hydroxyglut_hydro"/>
</dbReference>
<dbReference type="InterPro" id="IPR001279">
    <property type="entry name" value="Metallo-B-lactamas"/>
</dbReference>
<organism evidence="6 7">
    <name type="scientific">Streptomyces autolyticus</name>
    <dbReference type="NCBI Taxonomy" id="75293"/>
    <lineage>
        <taxon>Bacteria</taxon>
        <taxon>Bacillati</taxon>
        <taxon>Actinomycetota</taxon>
        <taxon>Actinomycetes</taxon>
        <taxon>Kitasatosporales</taxon>
        <taxon>Streptomycetaceae</taxon>
        <taxon>Streptomyces</taxon>
    </lineage>
</organism>
<dbReference type="InterPro" id="IPR051013">
    <property type="entry name" value="MBL_superfamily_lactonases"/>
</dbReference>
<evidence type="ECO:0000256" key="3">
    <source>
        <dbReference type="ARBA" id="ARBA00022801"/>
    </source>
</evidence>
<dbReference type="SMART" id="SM00849">
    <property type="entry name" value="Lactamase_B"/>
    <property type="match status" value="1"/>
</dbReference>
<dbReference type="EMBL" id="CP019458">
    <property type="protein sequence ID" value="AQA10099.1"/>
    <property type="molecule type" value="Genomic_DNA"/>
</dbReference>
<evidence type="ECO:0000256" key="1">
    <source>
        <dbReference type="ARBA" id="ARBA00007749"/>
    </source>
</evidence>
<evidence type="ECO:0000259" key="5">
    <source>
        <dbReference type="SMART" id="SM00849"/>
    </source>
</evidence>
<reference evidence="6 7" key="1">
    <citation type="journal article" date="2017" name="J. Biotechnol.">
        <title>The complete genome sequence of Streptomyces autolyticus CGMCC 0516, the producer of geldanamycin, autolytimycin, reblastatin and elaiophylin.</title>
        <authorList>
            <person name="Yin M."/>
            <person name="Jiang M."/>
            <person name="Ren Z."/>
            <person name="Dong Y."/>
            <person name="Lu T."/>
        </authorList>
    </citation>
    <scope>NUCLEOTIDE SEQUENCE [LARGE SCALE GENOMIC DNA]</scope>
    <source>
        <strain evidence="6 7">CGMCC0516</strain>
    </source>
</reference>
<evidence type="ECO:0000256" key="2">
    <source>
        <dbReference type="ARBA" id="ARBA00022723"/>
    </source>
</evidence>
<keyword evidence="4" id="KW-0862">Zinc</keyword>
<evidence type="ECO:0000313" key="7">
    <source>
        <dbReference type="Proteomes" id="UP000187851"/>
    </source>
</evidence>
<keyword evidence="3" id="KW-0378">Hydrolase</keyword>
<protein>
    <submittedName>
        <fullName evidence="6">MBL fold metallo-hydrolase</fullName>
    </submittedName>
</protein>
<dbReference type="PANTHER" id="PTHR42978:SF6">
    <property type="entry name" value="QUORUM-QUENCHING LACTONASE YTNP-RELATED"/>
    <property type="match status" value="1"/>
</dbReference>
<keyword evidence="7" id="KW-1185">Reference proteome</keyword>
<comment type="similarity">
    <text evidence="1">Belongs to the metallo-beta-lactamase superfamily.</text>
</comment>
<gene>
    <name evidence="6" type="ORF">BV401_05910</name>
</gene>
<dbReference type="RefSeq" id="WP_079256370.1">
    <property type="nucleotide sequence ID" value="NZ_CP019458.1"/>
</dbReference>
<dbReference type="Pfam" id="PF00753">
    <property type="entry name" value="Lactamase_B"/>
    <property type="match status" value="1"/>
</dbReference>
<dbReference type="Gene3D" id="3.60.15.10">
    <property type="entry name" value="Ribonuclease Z/Hydroxyacylglutathione hydrolase-like"/>
    <property type="match status" value="1"/>
</dbReference>
<evidence type="ECO:0000313" key="6">
    <source>
        <dbReference type="EMBL" id="AQA10099.1"/>
    </source>
</evidence>
<feature type="domain" description="Metallo-beta-lactamase" evidence="5">
    <location>
        <begin position="58"/>
        <end position="273"/>
    </location>
</feature>
<dbReference type="SUPFAM" id="SSF56281">
    <property type="entry name" value="Metallo-hydrolase/oxidoreductase"/>
    <property type="match status" value="1"/>
</dbReference>
<sequence length="298" mass="33577">MDTITLGNVEITRVVEVTPRGLARDFIFPDGATEHWRANESWLVPQFLDPAADEINTMIQTWLVRSEGRTILIDTGIGNDRERPHMPHFHHLHTNYLGELAAAGVRPEDVDLVICTHVHGDHVGWNTSWQDGEWRPTFPNAEYVIPRIDFDYWNPENGHRTRSGLRMMNVFEDSVTPVHRAGQTVLWEGGHYDIDGGLRIEPAPGHTPGSSVVRLRSGTDRAIFAGDVLHSPLQIVEPDDCPCFDEDEPRARVSRRRVLAQAADQGALLFPAHFPGPGAAEVRRDGERFAVKEWAAWR</sequence>
<proteinExistence type="inferred from homology"/>
<dbReference type="Proteomes" id="UP000187851">
    <property type="component" value="Chromosome"/>
</dbReference>
<keyword evidence="2" id="KW-0479">Metal-binding</keyword>
<dbReference type="CDD" id="cd16277">
    <property type="entry name" value="metallo-hydrolase-like_MBL-fold"/>
    <property type="match status" value="1"/>
</dbReference>
<accession>A0ABN4VYU5</accession>